<evidence type="ECO:0000313" key="3">
    <source>
        <dbReference type="Proteomes" id="UP000295278"/>
    </source>
</evidence>
<dbReference type="InterPro" id="IPR001296">
    <property type="entry name" value="Glyco_trans_1"/>
</dbReference>
<dbReference type="PANTHER" id="PTHR45947:SF3">
    <property type="entry name" value="SULFOQUINOVOSYL TRANSFERASE SQD2"/>
    <property type="match status" value="1"/>
</dbReference>
<comment type="caution">
    <text evidence="2">The sequence shown here is derived from an EMBL/GenBank/DDBJ whole genome shotgun (WGS) entry which is preliminary data.</text>
</comment>
<keyword evidence="2" id="KW-0808">Transferase</keyword>
<evidence type="ECO:0000259" key="1">
    <source>
        <dbReference type="Pfam" id="PF00534"/>
    </source>
</evidence>
<name>A0A4R5AY25_9FLAO</name>
<sequence>MKTFNKIGLIYNFAQHYRTAIFTLLDKELEVDFYFGNKMDGIKKMDYTLLSNFKRELTNVKLFSTIYWQRGAVSLFFKNYTQYVILGEYYCLSTWCMLLLSKFSNKKIYLWTHGWYGNESFIKKVVKKVFFNLSDGLFLYGDYAKKLMIKEGFRAENLHVIYNSLNYSNQLSVREKLHKTDIYSNYFKNDYPILIFIGRLSRGKKLEQLINAFKYLKEDGILINLVFVGTGTEDERLREKTKSMNNSVWFYGSCYDEEKIGELIYNAAICISPGNVGLTAMHSLVYGTPVITHSDFSSQMPEFEAINENVSGTFFIKDNETDLANKIKAWFSESKEREKTRLDCFQIIDEKYNPRFQLEVIKRVLTND</sequence>
<dbReference type="Gene3D" id="3.40.50.2000">
    <property type="entry name" value="Glycogen Phosphorylase B"/>
    <property type="match status" value="2"/>
</dbReference>
<evidence type="ECO:0000313" key="2">
    <source>
        <dbReference type="EMBL" id="TDD76989.1"/>
    </source>
</evidence>
<keyword evidence="3" id="KW-1185">Reference proteome</keyword>
<gene>
    <name evidence="2" type="ORF">E0F89_05160</name>
</gene>
<dbReference type="AlphaFoldDB" id="A0A4R5AY25"/>
<dbReference type="InterPro" id="IPR050194">
    <property type="entry name" value="Glycosyltransferase_grp1"/>
</dbReference>
<dbReference type="GO" id="GO:0016757">
    <property type="term" value="F:glycosyltransferase activity"/>
    <property type="evidence" value="ECO:0007669"/>
    <property type="project" value="InterPro"/>
</dbReference>
<dbReference type="SUPFAM" id="SSF53756">
    <property type="entry name" value="UDP-Glycosyltransferase/glycogen phosphorylase"/>
    <property type="match status" value="1"/>
</dbReference>
<organism evidence="2 3">
    <name type="scientific">Flavobacterium caseinilyticum</name>
    <dbReference type="NCBI Taxonomy" id="2541732"/>
    <lineage>
        <taxon>Bacteria</taxon>
        <taxon>Pseudomonadati</taxon>
        <taxon>Bacteroidota</taxon>
        <taxon>Flavobacteriia</taxon>
        <taxon>Flavobacteriales</taxon>
        <taxon>Flavobacteriaceae</taxon>
        <taxon>Flavobacterium</taxon>
    </lineage>
</organism>
<dbReference type="Proteomes" id="UP000295278">
    <property type="component" value="Unassembled WGS sequence"/>
</dbReference>
<dbReference type="PANTHER" id="PTHR45947">
    <property type="entry name" value="SULFOQUINOVOSYL TRANSFERASE SQD2"/>
    <property type="match status" value="1"/>
</dbReference>
<dbReference type="Pfam" id="PF00534">
    <property type="entry name" value="Glycos_transf_1"/>
    <property type="match status" value="1"/>
</dbReference>
<protein>
    <submittedName>
        <fullName evidence="2">Glycosyltransferase</fullName>
    </submittedName>
</protein>
<accession>A0A4R5AY25</accession>
<dbReference type="RefSeq" id="WP_131908785.1">
    <property type="nucleotide sequence ID" value="NZ_SMFM01000002.1"/>
</dbReference>
<feature type="domain" description="Glycosyl transferase family 1" evidence="1">
    <location>
        <begin position="187"/>
        <end position="340"/>
    </location>
</feature>
<reference evidence="2 3" key="1">
    <citation type="submission" date="2019-03" db="EMBL/GenBank/DDBJ databases">
        <title>Flavobacterium AT-3-2 sp. nov., isolated from arctic soil.</title>
        <authorList>
            <person name="Chaudhary D.K."/>
        </authorList>
    </citation>
    <scope>NUCLEOTIDE SEQUENCE [LARGE SCALE GENOMIC DNA]</scope>
    <source>
        <strain evidence="2 3">AT-3-2</strain>
    </source>
</reference>
<dbReference type="EMBL" id="SMFM01000002">
    <property type="protein sequence ID" value="TDD76989.1"/>
    <property type="molecule type" value="Genomic_DNA"/>
</dbReference>
<dbReference type="OrthoDB" id="9790710at2"/>
<proteinExistence type="predicted"/>